<dbReference type="Pfam" id="PF00392">
    <property type="entry name" value="GntR"/>
    <property type="match status" value="1"/>
</dbReference>
<organism evidence="5 6">
    <name type="scientific">Actinomadura macrotermitis</name>
    <dbReference type="NCBI Taxonomy" id="2585200"/>
    <lineage>
        <taxon>Bacteria</taxon>
        <taxon>Bacillati</taxon>
        <taxon>Actinomycetota</taxon>
        <taxon>Actinomycetes</taxon>
        <taxon>Streptosporangiales</taxon>
        <taxon>Thermomonosporaceae</taxon>
        <taxon>Actinomadura</taxon>
    </lineage>
</organism>
<proteinExistence type="predicted"/>
<dbReference type="InterPro" id="IPR011663">
    <property type="entry name" value="UTRA"/>
</dbReference>
<protein>
    <submittedName>
        <fullName evidence="5">Putative HTH-type transcriptional regulator YydK</fullName>
    </submittedName>
</protein>
<keyword evidence="6" id="KW-1185">Reference proteome</keyword>
<dbReference type="AlphaFoldDB" id="A0A7K0C303"/>
<evidence type="ECO:0000256" key="2">
    <source>
        <dbReference type="ARBA" id="ARBA00023125"/>
    </source>
</evidence>
<dbReference type="CDD" id="cd07377">
    <property type="entry name" value="WHTH_GntR"/>
    <property type="match status" value="1"/>
</dbReference>
<sequence>MANTPRYMEIANELRQQITTGRLRPGDQLPTEAELAKQHETARNTIRDAIGILKNLRLVEARSGIGTFVAIPPVRYKVTLTPDERTGFGGGEGKAWVAEAEAKGRTARTGDTEVHIKVATPVMAEALNVSTTESLVGRHQERYIDEVAWSLQTSYYPMDFVTRGATELLRNTDIDQGTMDYLEESLGIKQVGYRDEIVVRPPDAREVDFFNIPDSGAVQILEHRRTAFDAHGHPCRYTVTAYPTDRNIFVIEAMLPVPDETA</sequence>
<dbReference type="PROSITE" id="PS50949">
    <property type="entry name" value="HTH_GNTR"/>
    <property type="match status" value="1"/>
</dbReference>
<dbReference type="InterPro" id="IPR036390">
    <property type="entry name" value="WH_DNA-bd_sf"/>
</dbReference>
<name>A0A7K0C303_9ACTN</name>
<keyword evidence="3" id="KW-0804">Transcription</keyword>
<dbReference type="GO" id="GO:0045892">
    <property type="term" value="P:negative regulation of DNA-templated transcription"/>
    <property type="evidence" value="ECO:0007669"/>
    <property type="project" value="TreeGrafter"/>
</dbReference>
<dbReference type="EMBL" id="WEGH01000003">
    <property type="protein sequence ID" value="MQY07204.1"/>
    <property type="molecule type" value="Genomic_DNA"/>
</dbReference>
<evidence type="ECO:0000259" key="4">
    <source>
        <dbReference type="PROSITE" id="PS50949"/>
    </source>
</evidence>
<accession>A0A7K0C303</accession>
<dbReference type="SUPFAM" id="SSF64288">
    <property type="entry name" value="Chorismate lyase-like"/>
    <property type="match status" value="1"/>
</dbReference>
<dbReference type="PANTHER" id="PTHR44846:SF17">
    <property type="entry name" value="GNTR-FAMILY TRANSCRIPTIONAL REGULATOR"/>
    <property type="match status" value="1"/>
</dbReference>
<dbReference type="InterPro" id="IPR050679">
    <property type="entry name" value="Bact_HTH_transcr_reg"/>
</dbReference>
<dbReference type="PANTHER" id="PTHR44846">
    <property type="entry name" value="MANNOSYL-D-GLYCERATE TRANSPORT/METABOLISM SYSTEM REPRESSOR MNGR-RELATED"/>
    <property type="match status" value="1"/>
</dbReference>
<feature type="domain" description="HTH gntR-type" evidence="4">
    <location>
        <begin position="4"/>
        <end position="72"/>
    </location>
</feature>
<dbReference type="RefSeq" id="WP_153536872.1">
    <property type="nucleotide sequence ID" value="NZ_WEGH01000003.1"/>
</dbReference>
<keyword evidence="1" id="KW-0805">Transcription regulation</keyword>
<dbReference type="OrthoDB" id="3214900at2"/>
<dbReference type="InterPro" id="IPR036388">
    <property type="entry name" value="WH-like_DNA-bd_sf"/>
</dbReference>
<dbReference type="InterPro" id="IPR028978">
    <property type="entry name" value="Chorismate_lyase_/UTRA_dom_sf"/>
</dbReference>
<dbReference type="SMART" id="SM00866">
    <property type="entry name" value="UTRA"/>
    <property type="match status" value="1"/>
</dbReference>
<gene>
    <name evidence="5" type="primary">yydK</name>
    <name evidence="5" type="ORF">ACRB68_53040</name>
</gene>
<evidence type="ECO:0000313" key="5">
    <source>
        <dbReference type="EMBL" id="MQY07204.1"/>
    </source>
</evidence>
<dbReference type="SMART" id="SM00345">
    <property type="entry name" value="HTH_GNTR"/>
    <property type="match status" value="1"/>
</dbReference>
<evidence type="ECO:0000313" key="6">
    <source>
        <dbReference type="Proteomes" id="UP000487268"/>
    </source>
</evidence>
<dbReference type="SUPFAM" id="SSF46785">
    <property type="entry name" value="Winged helix' DNA-binding domain"/>
    <property type="match status" value="1"/>
</dbReference>
<dbReference type="GO" id="GO:0003700">
    <property type="term" value="F:DNA-binding transcription factor activity"/>
    <property type="evidence" value="ECO:0007669"/>
    <property type="project" value="InterPro"/>
</dbReference>
<reference evidence="5 6" key="1">
    <citation type="submission" date="2019-10" db="EMBL/GenBank/DDBJ databases">
        <title>Actinomadura rubteroloni sp. nov. and Actinomadura macrotermitis sp. nov., isolated from the gut of fungus growing-termite Macrotermes natalensis.</title>
        <authorList>
            <person name="Benndorf R."/>
            <person name="Martin K."/>
            <person name="Kuefner M."/>
            <person name="De Beer W."/>
            <person name="Kaster A.-K."/>
            <person name="Vollmers J."/>
            <person name="Poulsen M."/>
            <person name="Beemelmanns C."/>
        </authorList>
    </citation>
    <scope>NUCLEOTIDE SEQUENCE [LARGE SCALE GENOMIC DNA]</scope>
    <source>
        <strain evidence="5 6">RB68</strain>
    </source>
</reference>
<dbReference type="Gene3D" id="3.40.1410.10">
    <property type="entry name" value="Chorismate lyase-like"/>
    <property type="match status" value="1"/>
</dbReference>
<dbReference type="GO" id="GO:0003677">
    <property type="term" value="F:DNA binding"/>
    <property type="evidence" value="ECO:0007669"/>
    <property type="project" value="UniProtKB-KW"/>
</dbReference>
<comment type="caution">
    <text evidence="5">The sequence shown here is derived from an EMBL/GenBank/DDBJ whole genome shotgun (WGS) entry which is preliminary data.</text>
</comment>
<dbReference type="InterPro" id="IPR000524">
    <property type="entry name" value="Tscrpt_reg_HTH_GntR"/>
</dbReference>
<keyword evidence="2" id="KW-0238">DNA-binding</keyword>
<dbReference type="Pfam" id="PF07702">
    <property type="entry name" value="UTRA"/>
    <property type="match status" value="1"/>
</dbReference>
<dbReference type="Gene3D" id="1.10.10.10">
    <property type="entry name" value="Winged helix-like DNA-binding domain superfamily/Winged helix DNA-binding domain"/>
    <property type="match status" value="1"/>
</dbReference>
<evidence type="ECO:0000256" key="3">
    <source>
        <dbReference type="ARBA" id="ARBA00023163"/>
    </source>
</evidence>
<evidence type="ECO:0000256" key="1">
    <source>
        <dbReference type="ARBA" id="ARBA00023015"/>
    </source>
</evidence>
<dbReference type="Proteomes" id="UP000487268">
    <property type="component" value="Unassembled WGS sequence"/>
</dbReference>